<dbReference type="InterPro" id="IPR051686">
    <property type="entry name" value="Lipoprotein_DolP"/>
</dbReference>
<keyword evidence="1 2" id="KW-0732">Signal</keyword>
<feature type="signal peptide" evidence="2">
    <location>
        <begin position="1"/>
        <end position="20"/>
    </location>
</feature>
<dbReference type="Pfam" id="PF04972">
    <property type="entry name" value="BON"/>
    <property type="match status" value="2"/>
</dbReference>
<dbReference type="PROSITE" id="PS50914">
    <property type="entry name" value="BON"/>
    <property type="match status" value="2"/>
</dbReference>
<dbReference type="PROSITE" id="PS51257">
    <property type="entry name" value="PROKAR_LIPOPROTEIN"/>
    <property type="match status" value="1"/>
</dbReference>
<reference evidence="5" key="1">
    <citation type="submission" date="2023-07" db="EMBL/GenBank/DDBJ databases">
        <title>Draft genome sequence of Agarivorans aestuarii strain ZMCS4, a CAZymes producing bacteria isolated from the marine brown algae Clodostephus spongiosus.</title>
        <authorList>
            <person name="Lorente B."/>
            <person name="Cabral C."/>
            <person name="Frias J."/>
            <person name="Faria J."/>
            <person name="Toubarro D."/>
        </authorList>
    </citation>
    <scope>NUCLEOTIDE SEQUENCE [LARGE SCALE GENOMIC DNA]</scope>
    <source>
        <strain evidence="5">ZMCS4</strain>
    </source>
</reference>
<sequence>MLRIITVVVLAGLLQACAGAVVVGAGVAAGAATDRRTIGTQFDDQTIELQVLNELGKEENIWRESKLSVVALNGRVLVIGQTPNQEYFNQITKVVRDVNGVQQVLNEVRIKKPVSLGVRSNDSWITTKIKFKIYEDSQLPPGKIKVITEDSEVFLIGFVTAEEEHLAIDIARHETGVAKVIKVFELIEDS</sequence>
<accession>A0ABU7G7R5</accession>
<evidence type="ECO:0000259" key="3">
    <source>
        <dbReference type="PROSITE" id="PS50914"/>
    </source>
</evidence>
<dbReference type="PANTHER" id="PTHR34606">
    <property type="entry name" value="BON DOMAIN-CONTAINING PROTEIN"/>
    <property type="match status" value="1"/>
</dbReference>
<feature type="domain" description="BON" evidence="3">
    <location>
        <begin position="121"/>
        <end position="188"/>
    </location>
</feature>
<gene>
    <name evidence="4" type="primary">dolP</name>
    <name evidence="4" type="ORF">SNR37_000774</name>
</gene>
<proteinExistence type="predicted"/>
<keyword evidence="4" id="KW-0449">Lipoprotein</keyword>
<dbReference type="PANTHER" id="PTHR34606:SF4">
    <property type="entry name" value="OUTER MEMBRANE LIPOPROTEIN DOLP"/>
    <property type="match status" value="1"/>
</dbReference>
<dbReference type="RefSeq" id="WP_329776341.1">
    <property type="nucleotide sequence ID" value="NZ_JAYDYW010000013.1"/>
</dbReference>
<evidence type="ECO:0000313" key="4">
    <source>
        <dbReference type="EMBL" id="MEE1675449.1"/>
    </source>
</evidence>
<keyword evidence="5" id="KW-1185">Reference proteome</keyword>
<evidence type="ECO:0000313" key="5">
    <source>
        <dbReference type="Proteomes" id="UP001310248"/>
    </source>
</evidence>
<reference evidence="4 5" key="2">
    <citation type="submission" date="2023-12" db="EMBL/GenBank/DDBJ databases">
        <authorList>
            <consortium name="Cladostephus spongiosus"/>
            <person name="Lorente B."/>
            <person name="Cabral C."/>
            <person name="Frias J."/>
            <person name="Faria J."/>
            <person name="Toubarro D."/>
        </authorList>
    </citation>
    <scope>NUCLEOTIDE SEQUENCE [LARGE SCALE GENOMIC DNA]</scope>
    <source>
        <strain evidence="4 5">ZMCS4</strain>
    </source>
</reference>
<evidence type="ECO:0000256" key="2">
    <source>
        <dbReference type="SAM" id="SignalP"/>
    </source>
</evidence>
<organism evidence="4 5">
    <name type="scientific">Agarivorans aestuarii</name>
    <dbReference type="NCBI Taxonomy" id="1563703"/>
    <lineage>
        <taxon>Bacteria</taxon>
        <taxon>Pseudomonadati</taxon>
        <taxon>Pseudomonadota</taxon>
        <taxon>Gammaproteobacteria</taxon>
        <taxon>Alteromonadales</taxon>
        <taxon>Alteromonadaceae</taxon>
        <taxon>Agarivorans</taxon>
    </lineage>
</organism>
<evidence type="ECO:0000256" key="1">
    <source>
        <dbReference type="ARBA" id="ARBA00022729"/>
    </source>
</evidence>
<feature type="chain" id="PRO_5046394540" evidence="2">
    <location>
        <begin position="21"/>
        <end position="190"/>
    </location>
</feature>
<protein>
    <submittedName>
        <fullName evidence="4">Division/outer membrane stress-associated lipid-binding lipoprotein</fullName>
    </submittedName>
</protein>
<dbReference type="Proteomes" id="UP001310248">
    <property type="component" value="Unassembled WGS sequence"/>
</dbReference>
<dbReference type="InterPro" id="IPR007055">
    <property type="entry name" value="BON_dom"/>
</dbReference>
<dbReference type="NCBIfam" id="NF008247">
    <property type="entry name" value="PRK11023.1"/>
    <property type="match status" value="1"/>
</dbReference>
<dbReference type="EMBL" id="JAYDYW010000013">
    <property type="protein sequence ID" value="MEE1675449.1"/>
    <property type="molecule type" value="Genomic_DNA"/>
</dbReference>
<dbReference type="SMART" id="SM00749">
    <property type="entry name" value="BON"/>
    <property type="match status" value="2"/>
</dbReference>
<dbReference type="Gene3D" id="3.30.1340.30">
    <property type="match status" value="1"/>
</dbReference>
<feature type="domain" description="BON" evidence="3">
    <location>
        <begin position="43"/>
        <end position="112"/>
    </location>
</feature>
<comment type="caution">
    <text evidence="4">The sequence shown here is derived from an EMBL/GenBank/DDBJ whole genome shotgun (WGS) entry which is preliminary data.</text>
</comment>
<name>A0ABU7G7R5_9ALTE</name>
<dbReference type="InterPro" id="IPR014004">
    <property type="entry name" value="Transpt-assoc_nodulatn_dom_bac"/>
</dbReference>